<sequence>MSPLLRTGSTRTTKYTGGRMCMGLTCLALRRLLSRNRW</sequence>
<protein>
    <submittedName>
        <fullName evidence="1">Uncharacterized protein</fullName>
    </submittedName>
</protein>
<proteinExistence type="predicted"/>
<reference evidence="1" key="2">
    <citation type="journal article" date="2015" name="Fish Shellfish Immunol.">
        <title>Early steps in the European eel (Anguilla anguilla)-Vibrio vulnificus interaction in the gills: Role of the RtxA13 toxin.</title>
        <authorList>
            <person name="Callol A."/>
            <person name="Pajuelo D."/>
            <person name="Ebbesson L."/>
            <person name="Teles M."/>
            <person name="MacKenzie S."/>
            <person name="Amaro C."/>
        </authorList>
    </citation>
    <scope>NUCLEOTIDE SEQUENCE</scope>
</reference>
<evidence type="ECO:0000313" key="1">
    <source>
        <dbReference type="EMBL" id="JAI02899.1"/>
    </source>
</evidence>
<reference evidence="1" key="1">
    <citation type="submission" date="2014-11" db="EMBL/GenBank/DDBJ databases">
        <authorList>
            <person name="Amaro Gonzalez C."/>
        </authorList>
    </citation>
    <scope>NUCLEOTIDE SEQUENCE</scope>
</reference>
<dbReference type="EMBL" id="GBXM01005679">
    <property type="protein sequence ID" value="JAI02899.1"/>
    <property type="molecule type" value="Transcribed_RNA"/>
</dbReference>
<accession>A0A0E9XMH3</accession>
<organism evidence="1">
    <name type="scientific">Anguilla anguilla</name>
    <name type="common">European freshwater eel</name>
    <name type="synonym">Muraena anguilla</name>
    <dbReference type="NCBI Taxonomy" id="7936"/>
    <lineage>
        <taxon>Eukaryota</taxon>
        <taxon>Metazoa</taxon>
        <taxon>Chordata</taxon>
        <taxon>Craniata</taxon>
        <taxon>Vertebrata</taxon>
        <taxon>Euteleostomi</taxon>
        <taxon>Actinopterygii</taxon>
        <taxon>Neopterygii</taxon>
        <taxon>Teleostei</taxon>
        <taxon>Anguilliformes</taxon>
        <taxon>Anguillidae</taxon>
        <taxon>Anguilla</taxon>
    </lineage>
</organism>
<name>A0A0E9XMH3_ANGAN</name>
<dbReference type="AlphaFoldDB" id="A0A0E9XMH3"/>